<dbReference type="Pfam" id="PF00072">
    <property type="entry name" value="Response_reg"/>
    <property type="match status" value="1"/>
</dbReference>
<reference evidence="4 5" key="1">
    <citation type="submission" date="2020-08" db="EMBL/GenBank/DDBJ databases">
        <title>Novel species isolated from subtropical streams in China.</title>
        <authorList>
            <person name="Lu H."/>
        </authorList>
    </citation>
    <scope>NUCLEOTIDE SEQUENCE [LARGE SCALE GENOMIC DNA]</scope>
    <source>
        <strain evidence="4 5">CY22W</strain>
    </source>
</reference>
<evidence type="ECO:0000256" key="1">
    <source>
        <dbReference type="ARBA" id="ARBA00022553"/>
    </source>
</evidence>
<evidence type="ECO:0000256" key="2">
    <source>
        <dbReference type="PROSITE-ProRule" id="PRU00169"/>
    </source>
</evidence>
<accession>A0ABR7A2R7</accession>
<feature type="domain" description="Response regulatory" evidence="3">
    <location>
        <begin position="4"/>
        <end position="123"/>
    </location>
</feature>
<dbReference type="EMBL" id="JACOGD010000002">
    <property type="protein sequence ID" value="MBC3931132.1"/>
    <property type="molecule type" value="Genomic_DNA"/>
</dbReference>
<dbReference type="SUPFAM" id="SSF52172">
    <property type="entry name" value="CheY-like"/>
    <property type="match status" value="1"/>
</dbReference>
<comment type="caution">
    <text evidence="4">The sequence shown here is derived from an EMBL/GenBank/DDBJ whole genome shotgun (WGS) entry which is preliminary data.</text>
</comment>
<protein>
    <submittedName>
        <fullName evidence="4">Response regulator</fullName>
    </submittedName>
</protein>
<dbReference type="InterPro" id="IPR050595">
    <property type="entry name" value="Bact_response_regulator"/>
</dbReference>
<evidence type="ECO:0000313" key="4">
    <source>
        <dbReference type="EMBL" id="MBC3931132.1"/>
    </source>
</evidence>
<dbReference type="Gene3D" id="3.40.50.2300">
    <property type="match status" value="1"/>
</dbReference>
<dbReference type="InterPro" id="IPR001789">
    <property type="entry name" value="Sig_transdc_resp-reg_receiver"/>
</dbReference>
<name>A0ABR7A2R7_9BURK</name>
<feature type="modified residue" description="4-aspartylphosphate" evidence="2">
    <location>
        <position position="57"/>
    </location>
</feature>
<evidence type="ECO:0000259" key="3">
    <source>
        <dbReference type="PROSITE" id="PS50110"/>
    </source>
</evidence>
<sequence>MMRRILLLDDEQNVLSALKRSFRSIARNDQLRIDTYNVPEEALAHLQDTAYDFIISDYHMPSMNGIGFLTLAKAIQPDAVRMMLSASAEFKTILGAINEAEAFRYIAKPWTQEELADTYQAALQKRDQILEDRRLADELRVQRGQLSPQEEALRRLEESEPGITKVKWGADGSVMLE</sequence>
<gene>
    <name evidence="4" type="ORF">H8K43_05550</name>
</gene>
<organism evidence="4 5">
    <name type="scientific">Undibacterium curvum</name>
    <dbReference type="NCBI Taxonomy" id="2762294"/>
    <lineage>
        <taxon>Bacteria</taxon>
        <taxon>Pseudomonadati</taxon>
        <taxon>Pseudomonadota</taxon>
        <taxon>Betaproteobacteria</taxon>
        <taxon>Burkholderiales</taxon>
        <taxon>Oxalobacteraceae</taxon>
        <taxon>Undibacterium</taxon>
    </lineage>
</organism>
<dbReference type="Proteomes" id="UP000654304">
    <property type="component" value="Unassembled WGS sequence"/>
</dbReference>
<dbReference type="PANTHER" id="PTHR44591:SF19">
    <property type="entry name" value="TWO-COMPONENT RESPONSE REGULATOR-RELATED"/>
    <property type="match status" value="1"/>
</dbReference>
<dbReference type="InterPro" id="IPR011006">
    <property type="entry name" value="CheY-like_superfamily"/>
</dbReference>
<keyword evidence="5" id="KW-1185">Reference proteome</keyword>
<dbReference type="PROSITE" id="PS50110">
    <property type="entry name" value="RESPONSE_REGULATORY"/>
    <property type="match status" value="1"/>
</dbReference>
<evidence type="ECO:0000313" key="5">
    <source>
        <dbReference type="Proteomes" id="UP000654304"/>
    </source>
</evidence>
<proteinExistence type="predicted"/>
<dbReference type="PANTHER" id="PTHR44591">
    <property type="entry name" value="STRESS RESPONSE REGULATOR PROTEIN 1"/>
    <property type="match status" value="1"/>
</dbReference>
<dbReference type="SMART" id="SM00448">
    <property type="entry name" value="REC"/>
    <property type="match status" value="1"/>
</dbReference>
<keyword evidence="1 2" id="KW-0597">Phosphoprotein</keyword>